<dbReference type="Proteomes" id="UP001221898">
    <property type="component" value="Unassembled WGS sequence"/>
</dbReference>
<keyword evidence="1" id="KW-0472">Membrane</keyword>
<evidence type="ECO:0000313" key="3">
    <source>
        <dbReference type="Proteomes" id="UP001221898"/>
    </source>
</evidence>
<sequence>MGSPSCLWSIVWLLILLLFTWHLSIFLGGLYGFISPLTTCLGLDRISDLLLQGANLGRTSALNIRHGTPL</sequence>
<keyword evidence="3" id="KW-1185">Reference proteome</keyword>
<dbReference type="EMBL" id="JAINUG010000021">
    <property type="protein sequence ID" value="KAJ8411858.1"/>
    <property type="molecule type" value="Genomic_DNA"/>
</dbReference>
<keyword evidence="1" id="KW-1133">Transmembrane helix</keyword>
<accession>A0AAD7T0M4</accession>
<proteinExistence type="predicted"/>
<organism evidence="2 3">
    <name type="scientific">Aldrovandia affinis</name>
    <dbReference type="NCBI Taxonomy" id="143900"/>
    <lineage>
        <taxon>Eukaryota</taxon>
        <taxon>Metazoa</taxon>
        <taxon>Chordata</taxon>
        <taxon>Craniata</taxon>
        <taxon>Vertebrata</taxon>
        <taxon>Euteleostomi</taxon>
        <taxon>Actinopterygii</taxon>
        <taxon>Neopterygii</taxon>
        <taxon>Teleostei</taxon>
        <taxon>Notacanthiformes</taxon>
        <taxon>Halosauridae</taxon>
        <taxon>Aldrovandia</taxon>
    </lineage>
</organism>
<feature type="transmembrane region" description="Helical" evidence="1">
    <location>
        <begin position="7"/>
        <end position="34"/>
    </location>
</feature>
<protein>
    <submittedName>
        <fullName evidence="2">Uncharacterized protein</fullName>
    </submittedName>
</protein>
<comment type="caution">
    <text evidence="2">The sequence shown here is derived from an EMBL/GenBank/DDBJ whole genome shotgun (WGS) entry which is preliminary data.</text>
</comment>
<reference evidence="2" key="1">
    <citation type="journal article" date="2023" name="Science">
        <title>Genome structures resolve the early diversification of teleost fishes.</title>
        <authorList>
            <person name="Parey E."/>
            <person name="Louis A."/>
            <person name="Montfort J."/>
            <person name="Bouchez O."/>
            <person name="Roques C."/>
            <person name="Iampietro C."/>
            <person name="Lluch J."/>
            <person name="Castinel A."/>
            <person name="Donnadieu C."/>
            <person name="Desvignes T."/>
            <person name="Floi Bucao C."/>
            <person name="Jouanno E."/>
            <person name="Wen M."/>
            <person name="Mejri S."/>
            <person name="Dirks R."/>
            <person name="Jansen H."/>
            <person name="Henkel C."/>
            <person name="Chen W.J."/>
            <person name="Zahm M."/>
            <person name="Cabau C."/>
            <person name="Klopp C."/>
            <person name="Thompson A.W."/>
            <person name="Robinson-Rechavi M."/>
            <person name="Braasch I."/>
            <person name="Lecointre G."/>
            <person name="Bobe J."/>
            <person name="Postlethwait J.H."/>
            <person name="Berthelot C."/>
            <person name="Roest Crollius H."/>
            <person name="Guiguen Y."/>
        </authorList>
    </citation>
    <scope>NUCLEOTIDE SEQUENCE</scope>
    <source>
        <strain evidence="2">NC1722</strain>
    </source>
</reference>
<keyword evidence="1" id="KW-0812">Transmembrane</keyword>
<dbReference type="PANTHER" id="PTHR39948:SF1">
    <property type="entry name" value="GEO11419P1"/>
    <property type="match status" value="1"/>
</dbReference>
<evidence type="ECO:0000256" key="1">
    <source>
        <dbReference type="SAM" id="Phobius"/>
    </source>
</evidence>
<name>A0AAD7T0M4_9TELE</name>
<dbReference type="AlphaFoldDB" id="A0AAD7T0M4"/>
<dbReference type="PANTHER" id="PTHR39948">
    <property type="entry name" value="GEO11419P1"/>
    <property type="match status" value="1"/>
</dbReference>
<gene>
    <name evidence="2" type="ORF">AAFF_G00154960</name>
</gene>
<evidence type="ECO:0000313" key="2">
    <source>
        <dbReference type="EMBL" id="KAJ8411858.1"/>
    </source>
</evidence>